<organism evidence="1">
    <name type="scientific">Arundo donax</name>
    <name type="common">Giant reed</name>
    <name type="synonym">Donax arundinaceus</name>
    <dbReference type="NCBI Taxonomy" id="35708"/>
    <lineage>
        <taxon>Eukaryota</taxon>
        <taxon>Viridiplantae</taxon>
        <taxon>Streptophyta</taxon>
        <taxon>Embryophyta</taxon>
        <taxon>Tracheophyta</taxon>
        <taxon>Spermatophyta</taxon>
        <taxon>Magnoliopsida</taxon>
        <taxon>Liliopsida</taxon>
        <taxon>Poales</taxon>
        <taxon>Poaceae</taxon>
        <taxon>PACMAD clade</taxon>
        <taxon>Arundinoideae</taxon>
        <taxon>Arundineae</taxon>
        <taxon>Arundo</taxon>
    </lineage>
</organism>
<proteinExistence type="predicted"/>
<protein>
    <submittedName>
        <fullName evidence="1">Uncharacterized protein</fullName>
    </submittedName>
</protein>
<evidence type="ECO:0000313" key="1">
    <source>
        <dbReference type="EMBL" id="JAD22171.1"/>
    </source>
</evidence>
<name>A0A0A8Y7P6_ARUDO</name>
<dbReference type="EMBL" id="GBRH01275724">
    <property type="protein sequence ID" value="JAD22171.1"/>
    <property type="molecule type" value="Transcribed_RNA"/>
</dbReference>
<accession>A0A0A8Y7P6</accession>
<reference evidence="1" key="2">
    <citation type="journal article" date="2015" name="Data Brief">
        <title>Shoot transcriptome of the giant reed, Arundo donax.</title>
        <authorList>
            <person name="Barrero R.A."/>
            <person name="Guerrero F.D."/>
            <person name="Moolhuijzen P."/>
            <person name="Goolsby J.A."/>
            <person name="Tidwell J."/>
            <person name="Bellgard S.E."/>
            <person name="Bellgard M.I."/>
        </authorList>
    </citation>
    <scope>NUCLEOTIDE SEQUENCE</scope>
    <source>
        <tissue evidence="1">Shoot tissue taken approximately 20 cm above the soil surface</tissue>
    </source>
</reference>
<reference evidence="1" key="1">
    <citation type="submission" date="2014-09" db="EMBL/GenBank/DDBJ databases">
        <authorList>
            <person name="Magalhaes I.L.F."/>
            <person name="Oliveira U."/>
            <person name="Santos F.R."/>
            <person name="Vidigal T.H.D.A."/>
            <person name="Brescovit A.D."/>
            <person name="Santos A.J."/>
        </authorList>
    </citation>
    <scope>NUCLEOTIDE SEQUENCE</scope>
    <source>
        <tissue evidence="1">Shoot tissue taken approximately 20 cm above the soil surface</tissue>
    </source>
</reference>
<sequence>MLAVWREKAYCVIRI</sequence>